<dbReference type="EMBL" id="JAHXCT010000003">
    <property type="protein sequence ID" value="MBW4769135.1"/>
    <property type="molecule type" value="Genomic_DNA"/>
</dbReference>
<keyword evidence="2" id="KW-1185">Reference proteome</keyword>
<proteinExistence type="predicted"/>
<gene>
    <name evidence="1" type="ORF">KZO38_05100</name>
</gene>
<evidence type="ECO:0000313" key="2">
    <source>
        <dbReference type="Proteomes" id="UP000788426"/>
    </source>
</evidence>
<evidence type="ECO:0000313" key="1">
    <source>
        <dbReference type="EMBL" id="MBW4769135.1"/>
    </source>
</evidence>
<accession>A0ABS6YC30</accession>
<dbReference type="RefSeq" id="WP_219480702.1">
    <property type="nucleotide sequence ID" value="NZ_JAHXCT010000003.1"/>
</dbReference>
<protein>
    <submittedName>
        <fullName evidence="1">Uncharacterized protein</fullName>
    </submittedName>
</protein>
<sequence>MRGFVCIIVLLLNSFALKAQEGGIYWITPSRQCFAEEVVFVRNLPLESKSLKAKITIASEQQFTLFVNQRNVSTAVLEPYRPSSSLSAKAESYDITHFLHPGNNTIAIVCTPQSNALSQPTIAVDGAITDKWNRTKRVVSNQEWYCLFTGAFWNDDDQWVMSQGNVLHSLLEDTSFQIHCTPVVATKAASADWLVPSWTPTHTETHYKVVKTLIPRQIYHSSDTAHFVFDKPFNGFIRITFRDTKSGEWLCANNVFYKCLGVYDEQLSINNERKQYQDVVIWGDSLFATSQITRVEGLAVEPQKKVLFQFKKH</sequence>
<dbReference type="Proteomes" id="UP000788426">
    <property type="component" value="Unassembled WGS sequence"/>
</dbReference>
<comment type="caution">
    <text evidence="1">The sequence shown here is derived from an EMBL/GenBank/DDBJ whole genome shotgun (WGS) entry which is preliminary data.</text>
</comment>
<organism evidence="1 2">
    <name type="scientific">Hoylesella nanceiensis</name>
    <dbReference type="NCBI Taxonomy" id="425941"/>
    <lineage>
        <taxon>Bacteria</taxon>
        <taxon>Pseudomonadati</taxon>
        <taxon>Bacteroidota</taxon>
        <taxon>Bacteroidia</taxon>
        <taxon>Bacteroidales</taxon>
        <taxon>Prevotellaceae</taxon>
        <taxon>Hoylesella</taxon>
    </lineage>
</organism>
<reference evidence="1 2" key="1">
    <citation type="submission" date="2021-07" db="EMBL/GenBank/DDBJ databases">
        <title>Genomic diversity and antimicrobial resistance of Prevotella spp. isolated from chronic lung disease airways.</title>
        <authorList>
            <person name="Webb K.A."/>
            <person name="Olagoke O.S."/>
            <person name="Baird T."/>
            <person name="Neill J."/>
            <person name="Pham A."/>
            <person name="Wells T.J."/>
            <person name="Ramsay K.A."/>
            <person name="Bell S.C."/>
            <person name="Sarovich D.S."/>
            <person name="Price E.P."/>
        </authorList>
    </citation>
    <scope>NUCLEOTIDE SEQUENCE [LARGE SCALE GENOMIC DNA]</scope>
    <source>
        <strain evidence="1 2">SCHI0011.S.12</strain>
    </source>
</reference>
<name>A0ABS6YC30_9BACT</name>